<sequence>MEVDYLFQIGDHIVYPMHGAGIIKAIEEKEILGEIQQYYIINMSTHAMEIMIPTKKTVHLNIRPVTELVALPNIIQIFQNGESDNELVWKQRFKRNSEKIKTGKIQDGAEVVRDLLRIKEEKALNASEKKMLDQAQGFLMSELELIEGITDSQMAIFA</sequence>
<dbReference type="SUPFAM" id="SSF141259">
    <property type="entry name" value="CarD-like"/>
    <property type="match status" value="1"/>
</dbReference>
<dbReference type="Gene3D" id="1.20.58.1290">
    <property type="entry name" value="CarD-like, C-terminal domain"/>
    <property type="match status" value="1"/>
</dbReference>
<evidence type="ECO:0000313" key="3">
    <source>
        <dbReference type="Proteomes" id="UP000602076"/>
    </source>
</evidence>
<reference evidence="2" key="1">
    <citation type="submission" date="2020-09" db="EMBL/GenBank/DDBJ databases">
        <title>Bacillus faecalis sp. nov., a moderately halophilic bacterium isolated from cow faeces.</title>
        <authorList>
            <person name="Jiang L."/>
            <person name="Lee J."/>
        </authorList>
    </citation>
    <scope>NUCLEOTIDE SEQUENCE</scope>
    <source>
        <strain evidence="2">AGMB 02131</strain>
    </source>
</reference>
<dbReference type="InterPro" id="IPR003711">
    <property type="entry name" value="CarD-like/TRCF_RID"/>
</dbReference>
<dbReference type="PANTHER" id="PTHR38447">
    <property type="entry name" value="TRANSCRIPTION FACTOR YDEB-RELATED"/>
    <property type="match status" value="1"/>
</dbReference>
<comment type="caution">
    <text evidence="2">The sequence shown here is derived from an EMBL/GenBank/DDBJ whole genome shotgun (WGS) entry which is preliminary data.</text>
</comment>
<protein>
    <submittedName>
        <fullName evidence="2">Transcription factor YdeB</fullName>
    </submittedName>
</protein>
<dbReference type="PANTHER" id="PTHR38447:SF1">
    <property type="entry name" value="RNA POLYMERASE-BINDING TRANSCRIPTION FACTOR CARD"/>
    <property type="match status" value="1"/>
</dbReference>
<dbReference type="SMART" id="SM01058">
    <property type="entry name" value="CarD_TRCF"/>
    <property type="match status" value="1"/>
</dbReference>
<name>A0A927HBN4_9BACI</name>
<dbReference type="Pfam" id="PF02559">
    <property type="entry name" value="CarD_TRCF_RID"/>
    <property type="match status" value="1"/>
</dbReference>
<dbReference type="EMBL" id="JACXSI010000048">
    <property type="protein sequence ID" value="MBD3109940.1"/>
    <property type="molecule type" value="Genomic_DNA"/>
</dbReference>
<organism evidence="2 3">
    <name type="scientific">Peribacillus faecalis</name>
    <dbReference type="NCBI Taxonomy" id="2772559"/>
    <lineage>
        <taxon>Bacteria</taxon>
        <taxon>Bacillati</taxon>
        <taxon>Bacillota</taxon>
        <taxon>Bacilli</taxon>
        <taxon>Bacillales</taxon>
        <taxon>Bacillaceae</taxon>
        <taxon>Peribacillus</taxon>
    </lineage>
</organism>
<keyword evidence="3" id="KW-1185">Reference proteome</keyword>
<dbReference type="InterPro" id="IPR052531">
    <property type="entry name" value="CarD-like_regulator"/>
</dbReference>
<accession>A0A927HBN4</accession>
<evidence type="ECO:0000259" key="1">
    <source>
        <dbReference type="SMART" id="SM01058"/>
    </source>
</evidence>
<feature type="domain" description="CarD-like/TRCF RNAP-interacting" evidence="1">
    <location>
        <begin position="6"/>
        <end position="116"/>
    </location>
</feature>
<evidence type="ECO:0000313" key="2">
    <source>
        <dbReference type="EMBL" id="MBD3109940.1"/>
    </source>
</evidence>
<dbReference type="InterPro" id="IPR048792">
    <property type="entry name" value="CarD_C"/>
</dbReference>
<dbReference type="GO" id="GO:0009303">
    <property type="term" value="P:rRNA transcription"/>
    <property type="evidence" value="ECO:0007669"/>
    <property type="project" value="TreeGrafter"/>
</dbReference>
<gene>
    <name evidence="2" type="ORF">IEO70_16495</name>
</gene>
<dbReference type="RefSeq" id="WP_190999481.1">
    <property type="nucleotide sequence ID" value="NZ_JACXSI010000048.1"/>
</dbReference>
<dbReference type="Proteomes" id="UP000602076">
    <property type="component" value="Unassembled WGS sequence"/>
</dbReference>
<dbReference type="Gene3D" id="2.40.10.170">
    <property type="match status" value="1"/>
</dbReference>
<dbReference type="InterPro" id="IPR042215">
    <property type="entry name" value="CarD-like_C"/>
</dbReference>
<dbReference type="InterPro" id="IPR036101">
    <property type="entry name" value="CarD-like/TRCF_RID_sf"/>
</dbReference>
<dbReference type="AlphaFoldDB" id="A0A927HBN4"/>
<dbReference type="Pfam" id="PF21095">
    <property type="entry name" value="CarD_C"/>
    <property type="match status" value="1"/>
</dbReference>
<proteinExistence type="predicted"/>